<feature type="transmembrane region" description="Helical" evidence="1">
    <location>
        <begin position="12"/>
        <end position="34"/>
    </location>
</feature>
<evidence type="ECO:0000313" key="2">
    <source>
        <dbReference type="EMBL" id="GAJ10806.1"/>
    </source>
</evidence>
<gene>
    <name evidence="2" type="ORF">S12H4_51040</name>
</gene>
<proteinExistence type="predicted"/>
<evidence type="ECO:0000256" key="1">
    <source>
        <dbReference type="SAM" id="Phobius"/>
    </source>
</evidence>
<keyword evidence="1" id="KW-0812">Transmembrane</keyword>
<keyword evidence="1" id="KW-1133">Transmembrane helix</keyword>
<dbReference type="EMBL" id="BARW01032214">
    <property type="protein sequence ID" value="GAJ10806.1"/>
    <property type="molecule type" value="Genomic_DNA"/>
</dbReference>
<keyword evidence="1" id="KW-0472">Membrane</keyword>
<feature type="transmembrane region" description="Helical" evidence="1">
    <location>
        <begin position="54"/>
        <end position="73"/>
    </location>
</feature>
<name>X1VBG6_9ZZZZ</name>
<dbReference type="AlphaFoldDB" id="X1VBG6"/>
<feature type="non-terminal residue" evidence="2">
    <location>
        <position position="111"/>
    </location>
</feature>
<protein>
    <submittedName>
        <fullName evidence="2">Uncharacterized protein</fullName>
    </submittedName>
</protein>
<comment type="caution">
    <text evidence="2">The sequence shown here is derived from an EMBL/GenBank/DDBJ whole genome shotgun (WGS) entry which is preliminary data.</text>
</comment>
<sequence length="111" mass="12668">MILSKRIYNTKLLLFASIFTIIIFSSLFLTQVYADDDDEPEGEDDDDFGKDLGPVAIGFFAFGNLNIIALYIFRFSRKLLGDEGKAGKTKKTITSIYQKIRKPLKYIHYVS</sequence>
<organism evidence="2">
    <name type="scientific">marine sediment metagenome</name>
    <dbReference type="NCBI Taxonomy" id="412755"/>
    <lineage>
        <taxon>unclassified sequences</taxon>
        <taxon>metagenomes</taxon>
        <taxon>ecological metagenomes</taxon>
    </lineage>
</organism>
<reference evidence="2" key="1">
    <citation type="journal article" date="2014" name="Front. Microbiol.">
        <title>High frequency of phylogenetically diverse reductive dehalogenase-homologous genes in deep subseafloor sedimentary metagenomes.</title>
        <authorList>
            <person name="Kawai M."/>
            <person name="Futagami T."/>
            <person name="Toyoda A."/>
            <person name="Takaki Y."/>
            <person name="Nishi S."/>
            <person name="Hori S."/>
            <person name="Arai W."/>
            <person name="Tsubouchi T."/>
            <person name="Morono Y."/>
            <person name="Uchiyama I."/>
            <person name="Ito T."/>
            <person name="Fujiyama A."/>
            <person name="Inagaki F."/>
            <person name="Takami H."/>
        </authorList>
    </citation>
    <scope>NUCLEOTIDE SEQUENCE</scope>
    <source>
        <strain evidence="2">Expedition CK06-06</strain>
    </source>
</reference>
<accession>X1VBG6</accession>